<name>A0A2P8E0X6_9ACTN</name>
<dbReference type="EMBL" id="PYGE01000008">
    <property type="protein sequence ID" value="PSL03099.1"/>
    <property type="molecule type" value="Genomic_DNA"/>
</dbReference>
<accession>A0A2P8E0X6</accession>
<dbReference type="InterPro" id="IPR029044">
    <property type="entry name" value="Nucleotide-diphossugar_trans"/>
</dbReference>
<dbReference type="InterPro" id="IPR001173">
    <property type="entry name" value="Glyco_trans_2-like"/>
</dbReference>
<evidence type="ECO:0000256" key="4">
    <source>
        <dbReference type="ARBA" id="ARBA00022679"/>
    </source>
</evidence>
<evidence type="ECO:0000259" key="6">
    <source>
        <dbReference type="Pfam" id="PF00535"/>
    </source>
</evidence>
<dbReference type="OrthoDB" id="5168148at2"/>
<evidence type="ECO:0000256" key="5">
    <source>
        <dbReference type="SAM" id="MobiDB-lite"/>
    </source>
</evidence>
<comment type="caution">
    <text evidence="7">The sequence shown here is derived from an EMBL/GenBank/DDBJ whole genome shotgun (WGS) entry which is preliminary data.</text>
</comment>
<evidence type="ECO:0000256" key="3">
    <source>
        <dbReference type="ARBA" id="ARBA00022676"/>
    </source>
</evidence>
<comment type="pathway">
    <text evidence="1">Cell wall biogenesis; cell wall polysaccharide biosynthesis.</text>
</comment>
<evidence type="ECO:0000313" key="7">
    <source>
        <dbReference type="EMBL" id="PSL03099.1"/>
    </source>
</evidence>
<protein>
    <submittedName>
        <fullName evidence="7">GT2 family glycosyltransferase</fullName>
    </submittedName>
</protein>
<proteinExistence type="inferred from homology"/>
<feature type="region of interest" description="Disordered" evidence="5">
    <location>
        <begin position="452"/>
        <end position="474"/>
    </location>
</feature>
<dbReference type="AlphaFoldDB" id="A0A2P8E0X6"/>
<dbReference type="Proteomes" id="UP000243528">
    <property type="component" value="Unassembled WGS sequence"/>
</dbReference>
<dbReference type="GO" id="GO:0016757">
    <property type="term" value="F:glycosyltransferase activity"/>
    <property type="evidence" value="ECO:0007669"/>
    <property type="project" value="UniProtKB-KW"/>
</dbReference>
<feature type="compositionally biased region" description="Basic and acidic residues" evidence="5">
    <location>
        <begin position="460"/>
        <end position="474"/>
    </location>
</feature>
<feature type="domain" description="Glycosyltransferase 2-like" evidence="6">
    <location>
        <begin position="34"/>
        <end position="152"/>
    </location>
</feature>
<dbReference type="Pfam" id="PF00535">
    <property type="entry name" value="Glycos_transf_2"/>
    <property type="match status" value="1"/>
</dbReference>
<dbReference type="SUPFAM" id="SSF53448">
    <property type="entry name" value="Nucleotide-diphospho-sugar transferases"/>
    <property type="match status" value="1"/>
</dbReference>
<evidence type="ECO:0000256" key="1">
    <source>
        <dbReference type="ARBA" id="ARBA00004776"/>
    </source>
</evidence>
<keyword evidence="3" id="KW-0328">Glycosyltransferase</keyword>
<evidence type="ECO:0000313" key="8">
    <source>
        <dbReference type="Proteomes" id="UP000243528"/>
    </source>
</evidence>
<dbReference type="PANTHER" id="PTHR43179:SF12">
    <property type="entry name" value="GALACTOFURANOSYLTRANSFERASE GLFT2"/>
    <property type="match status" value="1"/>
</dbReference>
<keyword evidence="8" id="KW-1185">Reference proteome</keyword>
<dbReference type="CDD" id="cd00761">
    <property type="entry name" value="Glyco_tranf_GTA_type"/>
    <property type="match status" value="1"/>
</dbReference>
<dbReference type="RefSeq" id="WP_106537530.1">
    <property type="nucleotide sequence ID" value="NZ_ML142902.1"/>
</dbReference>
<keyword evidence="4 7" id="KW-0808">Transferase</keyword>
<evidence type="ECO:0000256" key="2">
    <source>
        <dbReference type="ARBA" id="ARBA00006739"/>
    </source>
</evidence>
<gene>
    <name evidence="7" type="ORF">CLV30_10811</name>
</gene>
<reference evidence="7 8" key="1">
    <citation type="submission" date="2018-03" db="EMBL/GenBank/DDBJ databases">
        <title>Genomic Encyclopedia of Archaeal and Bacterial Type Strains, Phase II (KMG-II): from individual species to whole genera.</title>
        <authorList>
            <person name="Goeker M."/>
        </authorList>
    </citation>
    <scope>NUCLEOTIDE SEQUENCE [LARGE SCALE GENOMIC DNA]</scope>
    <source>
        <strain evidence="7 8">DSM 45211</strain>
    </source>
</reference>
<feature type="region of interest" description="Disordered" evidence="5">
    <location>
        <begin position="1"/>
        <end position="23"/>
    </location>
</feature>
<sequence length="474" mass="51780">MITTPVRSAAARNDWRSLDPRPLGSPAHTPVSVSVVVPAHGCQPELDLTLAALAAQSHPASLIGVVVVDDRSEPPLTLPDLRPENTELVRVEGGGHGSGRARDIGARHAEGDVVLFLDADIIADHHHLEAHARWHEITDDAVVLGFRDFVDVTGVTPAATHDAVGRDTMASLVDGREREPHSWIEQLLEKTDDLLHDREDLWRAVVGASVSTRRDFYQEVGGFAHFPRRGIVDTEFGYRCFTGGGLIVPERHARSLHQGQRSFATRGPEIAQRRAPLIANHIANPRYRTPIGGRQWAVPYVHVIVPPSTAPFMTARYTVDDILANDHDDLTVSVVVDPDGDDADLYADYWQADGRVRLVEQAPASGFPSPATMIVPVGARLTSTAVGSLLDRLRTWRQGLLSISVTGVDAPLEMWATRALSRVRRADPAAERPVRETARELFGETWVAGSDHGVGTRSGASDRHFKDGRFHAGR</sequence>
<dbReference type="Gene3D" id="3.90.550.10">
    <property type="entry name" value="Spore Coat Polysaccharide Biosynthesis Protein SpsA, Chain A"/>
    <property type="match status" value="1"/>
</dbReference>
<comment type="similarity">
    <text evidence="2">Belongs to the glycosyltransferase 2 family.</text>
</comment>
<dbReference type="PANTHER" id="PTHR43179">
    <property type="entry name" value="RHAMNOSYLTRANSFERASE WBBL"/>
    <property type="match status" value="1"/>
</dbReference>
<organism evidence="7 8">
    <name type="scientific">Haloactinopolyspora alba</name>
    <dbReference type="NCBI Taxonomy" id="648780"/>
    <lineage>
        <taxon>Bacteria</taxon>
        <taxon>Bacillati</taxon>
        <taxon>Actinomycetota</taxon>
        <taxon>Actinomycetes</taxon>
        <taxon>Jiangellales</taxon>
        <taxon>Jiangellaceae</taxon>
        <taxon>Haloactinopolyspora</taxon>
    </lineage>
</organism>